<reference evidence="1 3" key="1">
    <citation type="journal article" date="2015" name="Biotechnol. Bioeng.">
        <title>Genome sequence and phenotypic characterization of Caulobacter segnis.</title>
        <authorList>
            <person name="Patel S."/>
            <person name="Fletcher B."/>
            <person name="Scott D.C."/>
            <person name="Ely B."/>
        </authorList>
    </citation>
    <scope>NUCLEOTIDE SEQUENCE [LARGE SCALE GENOMIC DNA]</scope>
    <source>
        <strain evidence="1 3">PS02</strain>
    </source>
</reference>
<evidence type="ECO:0000313" key="2">
    <source>
        <dbReference type="EMBL" id="OBR91073.1"/>
    </source>
</evidence>
<evidence type="ECO:0000313" key="3">
    <source>
        <dbReference type="Proteomes" id="UP000077384"/>
    </source>
</evidence>
<evidence type="ECO:0000313" key="1">
    <source>
        <dbReference type="EMBL" id="OAA90149.1"/>
    </source>
</evidence>
<dbReference type="RefSeq" id="WP_063602076.1">
    <property type="nucleotide sequence ID" value="NZ_LITQ01000031.1"/>
</dbReference>
<protein>
    <recommendedName>
        <fullName evidence="5">Phage capsid family protein</fullName>
    </recommendedName>
</protein>
<comment type="caution">
    <text evidence="1">The sequence shown here is derived from an EMBL/GenBank/DDBJ whole genome shotgun (WGS) entry which is preliminary data.</text>
</comment>
<evidence type="ECO:0000313" key="4">
    <source>
        <dbReference type="Proteomes" id="UP000093694"/>
    </source>
</evidence>
<dbReference type="Proteomes" id="UP000093694">
    <property type="component" value="Unassembled WGS sequence"/>
</dbReference>
<organism evidence="1 3">
    <name type="scientific">Clostridium coskatii</name>
    <dbReference type="NCBI Taxonomy" id="1705578"/>
    <lineage>
        <taxon>Bacteria</taxon>
        <taxon>Bacillati</taxon>
        <taxon>Bacillota</taxon>
        <taxon>Clostridia</taxon>
        <taxon>Eubacteriales</taxon>
        <taxon>Clostridiaceae</taxon>
        <taxon>Clostridium</taxon>
    </lineage>
</organism>
<dbReference type="PATRIC" id="fig|1705578.3.peg.2372"/>
<dbReference type="AlphaFoldDB" id="A0A168R7G6"/>
<dbReference type="InterPro" id="IPR035198">
    <property type="entry name" value="SU10_MCP"/>
</dbReference>
<keyword evidence="4" id="KW-1185">Reference proteome</keyword>
<dbReference type="Proteomes" id="UP000077384">
    <property type="component" value="Unassembled WGS sequence"/>
</dbReference>
<evidence type="ECO:0008006" key="5">
    <source>
        <dbReference type="Google" id="ProtNLM"/>
    </source>
</evidence>
<accession>A0A168R7G6</accession>
<dbReference type="EMBL" id="LROR01000082">
    <property type="protein sequence ID" value="OBR91073.1"/>
    <property type="molecule type" value="Genomic_DNA"/>
</dbReference>
<sequence>MIQTKDFLSMENIDLMAEMGVAQPLDTPLTTLLMGRNQVDKETAPLVYWREKTLDTTADISQVEGSETTVFQSSSRVPKNNYCEIFKKAVSVSGTAQASSVTGISDQYASEMADRLIELKVNMEDKLINGVKNDGSATPFIRHLDGIFNFVDVGNKVTGSLTVDSFKSVAKKLWDNGLGSNGYICLCNADLKEKIDDFYNTQYQYNAPTGQFGLVANTINTNYGQVSLMLNRHIPEKKLIIFDPSYVRLGFLRTPFSEILAKTGDSVKGQVIAEATLKVLNGKALATLDTTVGA</sequence>
<reference evidence="2 4" key="2">
    <citation type="journal article" date="2016" name="Front. Microbiol.">
        <title>Industrial Acetogenic Biocatalysts: A Comparative Metabolic and Genomic Analysis.</title>
        <authorList>
            <person name="Bengelsdorf F."/>
            <person name="Poehlein A."/>
            <person name="Sonja S."/>
            <person name="Erz C."/>
            <person name="Hummel T."/>
            <person name="Hoffmeister S."/>
            <person name="Daniel R."/>
            <person name="Durre P."/>
        </authorList>
    </citation>
    <scope>NUCLEOTIDE SEQUENCE [LARGE SCALE GENOMIC DNA]</scope>
    <source>
        <strain evidence="2 4">PTA-10522</strain>
    </source>
</reference>
<proteinExistence type="predicted"/>
<gene>
    <name evidence="2" type="ORF">CLCOS_36510</name>
    <name evidence="1" type="ORF">WX73_02113</name>
</gene>
<dbReference type="EMBL" id="LITQ01000031">
    <property type="protein sequence ID" value="OAA90149.1"/>
    <property type="molecule type" value="Genomic_DNA"/>
</dbReference>
<name>A0A168R7G6_9CLOT</name>
<dbReference type="Pfam" id="PF17236">
    <property type="entry name" value="SU10_MCP"/>
    <property type="match status" value="1"/>
</dbReference>